<organism evidence="1 2">
    <name type="scientific">Gonapodya prolifera (strain JEL478)</name>
    <name type="common">Monoblepharis prolifera</name>
    <dbReference type="NCBI Taxonomy" id="1344416"/>
    <lineage>
        <taxon>Eukaryota</taxon>
        <taxon>Fungi</taxon>
        <taxon>Fungi incertae sedis</taxon>
        <taxon>Chytridiomycota</taxon>
        <taxon>Chytridiomycota incertae sedis</taxon>
        <taxon>Monoblepharidomycetes</taxon>
        <taxon>Monoblepharidales</taxon>
        <taxon>Gonapodyaceae</taxon>
        <taxon>Gonapodya</taxon>
    </lineage>
</organism>
<accession>A0A138ZYS3</accession>
<evidence type="ECO:0000313" key="1">
    <source>
        <dbReference type="EMBL" id="KXS09657.1"/>
    </source>
</evidence>
<protein>
    <recommendedName>
        <fullName evidence="3">Ankyrin</fullName>
    </recommendedName>
</protein>
<name>A0A138ZYS3_GONPJ</name>
<reference evidence="1 2" key="1">
    <citation type="journal article" date="2015" name="Genome Biol. Evol.">
        <title>Phylogenomic analyses indicate that early fungi evolved digesting cell walls of algal ancestors of land plants.</title>
        <authorList>
            <person name="Chang Y."/>
            <person name="Wang S."/>
            <person name="Sekimoto S."/>
            <person name="Aerts A.L."/>
            <person name="Choi C."/>
            <person name="Clum A."/>
            <person name="LaButti K.M."/>
            <person name="Lindquist E.A."/>
            <person name="Yee Ngan C."/>
            <person name="Ohm R.A."/>
            <person name="Salamov A.A."/>
            <person name="Grigoriev I.V."/>
            <person name="Spatafora J.W."/>
            <person name="Berbee M.L."/>
        </authorList>
    </citation>
    <scope>NUCLEOTIDE SEQUENCE [LARGE SCALE GENOMIC DNA]</scope>
    <source>
        <strain evidence="1 2">JEL478</strain>
    </source>
</reference>
<dbReference type="Pfam" id="PF13637">
    <property type="entry name" value="Ank_4"/>
    <property type="match status" value="1"/>
</dbReference>
<dbReference type="Proteomes" id="UP000070544">
    <property type="component" value="Unassembled WGS sequence"/>
</dbReference>
<keyword evidence="2" id="KW-1185">Reference proteome</keyword>
<proteinExistence type="predicted"/>
<dbReference type="AlphaFoldDB" id="A0A138ZYS3"/>
<dbReference type="SMART" id="SM00248">
    <property type="entry name" value="ANK"/>
    <property type="match status" value="2"/>
</dbReference>
<sequence>MALNVKLRDIFRDPGAIAARALRRFKWVGDALIAEAPCGAVAALERLLRRLGNSNIFDVRLASTLSDSLRHACHHGHLEAAKLFLQHGASILEWGTFIKASSGNHIDVAKMLLARNSSAESLPWSKYPALVVLGARSGDFNLLNMIPACLHPQLYDLDNALFIAVRRGGDIRVMKRLLEFNPTISSVLKDAVAVRNLKVLRMLLNHASSAGQLTKDRGWMQYHAAQLWLYRLYAIAVGLWSKC</sequence>
<evidence type="ECO:0008006" key="3">
    <source>
        <dbReference type="Google" id="ProtNLM"/>
    </source>
</evidence>
<dbReference type="InterPro" id="IPR036770">
    <property type="entry name" value="Ankyrin_rpt-contain_sf"/>
</dbReference>
<dbReference type="EMBL" id="KQ965855">
    <property type="protein sequence ID" value="KXS09657.1"/>
    <property type="molecule type" value="Genomic_DNA"/>
</dbReference>
<dbReference type="SUPFAM" id="SSF48403">
    <property type="entry name" value="Ankyrin repeat"/>
    <property type="match status" value="1"/>
</dbReference>
<dbReference type="Gene3D" id="1.25.40.20">
    <property type="entry name" value="Ankyrin repeat-containing domain"/>
    <property type="match status" value="1"/>
</dbReference>
<gene>
    <name evidence="1" type="ORF">M427DRAFT_63732</name>
</gene>
<dbReference type="InterPro" id="IPR002110">
    <property type="entry name" value="Ankyrin_rpt"/>
</dbReference>
<evidence type="ECO:0000313" key="2">
    <source>
        <dbReference type="Proteomes" id="UP000070544"/>
    </source>
</evidence>